<dbReference type="InterPro" id="IPR042197">
    <property type="entry name" value="Apaf_helical"/>
</dbReference>
<keyword evidence="2" id="KW-0547">Nucleotide-binding</keyword>
<dbReference type="InterPro" id="IPR050905">
    <property type="entry name" value="Plant_NBS-LRR"/>
</dbReference>
<evidence type="ECO:0000256" key="1">
    <source>
        <dbReference type="ARBA" id="ARBA00022821"/>
    </source>
</evidence>
<dbReference type="GO" id="GO:0043531">
    <property type="term" value="F:ADP binding"/>
    <property type="evidence" value="ECO:0007669"/>
    <property type="project" value="InterPro"/>
</dbReference>
<evidence type="ECO:0000313" key="4">
    <source>
        <dbReference type="EMBL" id="KAF6137940.1"/>
    </source>
</evidence>
<dbReference type="FunFam" id="3.40.50.300:FF:001091">
    <property type="entry name" value="Probable disease resistance protein At1g61300"/>
    <property type="match status" value="1"/>
</dbReference>
<dbReference type="InterPro" id="IPR027417">
    <property type="entry name" value="P-loop_NTPase"/>
</dbReference>
<accession>A0A7J7L5T8</accession>
<dbReference type="PANTHER" id="PTHR33463">
    <property type="entry name" value="NB-ARC DOMAIN-CONTAINING PROTEIN-RELATED"/>
    <property type="match status" value="1"/>
</dbReference>
<keyword evidence="5" id="KW-1185">Reference proteome</keyword>
<proteinExistence type="predicted"/>
<comment type="caution">
    <text evidence="4">The sequence shown here is derived from an EMBL/GenBank/DDBJ whole genome shotgun (WGS) entry which is preliminary data.</text>
</comment>
<dbReference type="EMBL" id="JACGCM010002618">
    <property type="protein sequence ID" value="KAF6137940.1"/>
    <property type="molecule type" value="Genomic_DNA"/>
</dbReference>
<name>A0A7J7L5T8_9MAGN</name>
<keyword evidence="1" id="KW-0611">Plant defense</keyword>
<feature type="domain" description="NB-ARC" evidence="3">
    <location>
        <begin position="153"/>
        <end position="311"/>
    </location>
</feature>
<dbReference type="SUPFAM" id="SSF52540">
    <property type="entry name" value="P-loop containing nucleoside triphosphate hydrolases"/>
    <property type="match status" value="1"/>
</dbReference>
<reference evidence="4 5" key="1">
    <citation type="journal article" date="2020" name="IScience">
        <title>Genome Sequencing of the Endangered Kingdonia uniflora (Circaeasteraceae, Ranunculales) Reveals Potential Mechanisms of Evolutionary Specialization.</title>
        <authorList>
            <person name="Sun Y."/>
            <person name="Deng T."/>
            <person name="Zhang A."/>
            <person name="Moore M.J."/>
            <person name="Landis J.B."/>
            <person name="Lin N."/>
            <person name="Zhang H."/>
            <person name="Zhang X."/>
            <person name="Huang J."/>
            <person name="Zhang X."/>
            <person name="Sun H."/>
            <person name="Wang H."/>
        </authorList>
    </citation>
    <scope>NUCLEOTIDE SEQUENCE [LARGE SCALE GENOMIC DNA]</scope>
    <source>
        <strain evidence="4">TB1705</strain>
        <tissue evidence="4">Leaf</tissue>
    </source>
</reference>
<sequence>MEIASAPITEVGKCAAVSAKRRLGYIIHYKRNVEDLQNKVDKDLVPLVADIRRKVDLAERRGETIHQVVKGWLHKVEDVRNKQAELNRGAGEITSCFKGCFCARYLLGKKAKNEINTIIELLNEGRGFTAVSDPAPLPPRPLEHFNAFESRRSTKKQVIQSLKTDDTYLVGIYGMGGVGKTTLVKEMRKEVEETKLFDKVVMVVVSQNPDLKRIQGEIAEQLGMKIEEEGLTTRALRLYARLMQEKTILVILDDLWSEVDVAAIGIPHGGCKVVITTRSSDICSRMEAQPSIQVQVLSEADSWELFRQNAGDVVDSDALHLVSKEVANECKGLPLAIVTIAKALRGKDREMWIYAAQQLKKSSFDGMSAVNASIKFSYDNLQSKESKLCFLLCCLFPEDYSVSMDELLGYVIGEELFEDAETLGEARNKLHAAVDKLLSASLLLEGKDDGDVMTTLPFRLQLRKARTTQL</sequence>
<evidence type="ECO:0000313" key="5">
    <source>
        <dbReference type="Proteomes" id="UP000541444"/>
    </source>
</evidence>
<dbReference type="PRINTS" id="PR00364">
    <property type="entry name" value="DISEASERSIST"/>
</dbReference>
<gene>
    <name evidence="4" type="ORF">GIB67_041813</name>
</gene>
<dbReference type="Gene3D" id="3.40.50.300">
    <property type="entry name" value="P-loop containing nucleotide triphosphate hydrolases"/>
    <property type="match status" value="1"/>
</dbReference>
<dbReference type="GO" id="GO:0005524">
    <property type="term" value="F:ATP binding"/>
    <property type="evidence" value="ECO:0007669"/>
    <property type="project" value="UniProtKB-KW"/>
</dbReference>
<dbReference type="PANTHER" id="PTHR33463:SF198">
    <property type="entry name" value="RPP4C3"/>
    <property type="match status" value="1"/>
</dbReference>
<dbReference type="InterPro" id="IPR002182">
    <property type="entry name" value="NB-ARC"/>
</dbReference>
<evidence type="ECO:0000259" key="3">
    <source>
        <dbReference type="Pfam" id="PF00931"/>
    </source>
</evidence>
<dbReference type="Pfam" id="PF00931">
    <property type="entry name" value="NB-ARC"/>
    <property type="match status" value="1"/>
</dbReference>
<dbReference type="Proteomes" id="UP000541444">
    <property type="component" value="Unassembled WGS sequence"/>
</dbReference>
<evidence type="ECO:0000256" key="2">
    <source>
        <dbReference type="ARBA" id="ARBA00022840"/>
    </source>
</evidence>
<protein>
    <recommendedName>
        <fullName evidence="3">NB-ARC domain-containing protein</fullName>
    </recommendedName>
</protein>
<dbReference type="AlphaFoldDB" id="A0A7J7L5T8"/>
<dbReference type="Gene3D" id="1.10.8.430">
    <property type="entry name" value="Helical domain of apoptotic protease-activating factors"/>
    <property type="match status" value="1"/>
</dbReference>
<organism evidence="4 5">
    <name type="scientific">Kingdonia uniflora</name>
    <dbReference type="NCBI Taxonomy" id="39325"/>
    <lineage>
        <taxon>Eukaryota</taxon>
        <taxon>Viridiplantae</taxon>
        <taxon>Streptophyta</taxon>
        <taxon>Embryophyta</taxon>
        <taxon>Tracheophyta</taxon>
        <taxon>Spermatophyta</taxon>
        <taxon>Magnoliopsida</taxon>
        <taxon>Ranunculales</taxon>
        <taxon>Circaeasteraceae</taxon>
        <taxon>Kingdonia</taxon>
    </lineage>
</organism>
<keyword evidence="2" id="KW-0067">ATP-binding</keyword>
<dbReference type="OrthoDB" id="1898799at2759"/>
<dbReference type="GO" id="GO:0006952">
    <property type="term" value="P:defense response"/>
    <property type="evidence" value="ECO:0007669"/>
    <property type="project" value="UniProtKB-KW"/>
</dbReference>